<keyword evidence="7 8" id="KW-0131">Cell cycle</keyword>
<evidence type="ECO:0000256" key="1">
    <source>
        <dbReference type="ARBA" id="ARBA00022475"/>
    </source>
</evidence>
<dbReference type="GO" id="GO:0043093">
    <property type="term" value="P:FtsZ-dependent cytokinesis"/>
    <property type="evidence" value="ECO:0007669"/>
    <property type="project" value="UniProtKB-UniRule"/>
</dbReference>
<gene>
    <name evidence="8" type="primary">zipA</name>
    <name evidence="12" type="ORF">CBP12_06935</name>
</gene>
<dbReference type="InterPro" id="IPR036765">
    <property type="entry name" value="ZipA_FtsZ-bd_C_sf"/>
</dbReference>
<evidence type="ECO:0000259" key="11">
    <source>
        <dbReference type="SMART" id="SM00771"/>
    </source>
</evidence>
<dbReference type="OrthoDB" id="7054914at2"/>
<comment type="similarity">
    <text evidence="8 9">Belongs to the ZipA family.</text>
</comment>
<keyword evidence="4 8" id="KW-0812">Transmembrane</keyword>
<evidence type="ECO:0000256" key="4">
    <source>
        <dbReference type="ARBA" id="ARBA00022692"/>
    </source>
</evidence>
<dbReference type="PANTHER" id="PTHR38685:SF1">
    <property type="entry name" value="CELL DIVISION PROTEIN ZIPA"/>
    <property type="match status" value="1"/>
</dbReference>
<dbReference type="NCBIfam" id="TIGR02205">
    <property type="entry name" value="septum_zipA"/>
    <property type="match status" value="1"/>
</dbReference>
<feature type="region of interest" description="Disordered" evidence="10">
    <location>
        <begin position="176"/>
        <end position="197"/>
    </location>
</feature>
<evidence type="ECO:0000256" key="5">
    <source>
        <dbReference type="ARBA" id="ARBA00022989"/>
    </source>
</evidence>
<dbReference type="PANTHER" id="PTHR38685">
    <property type="entry name" value="CELL DIVISION PROTEIN ZIPA"/>
    <property type="match status" value="1"/>
</dbReference>
<dbReference type="GO" id="GO:0000917">
    <property type="term" value="P:division septum assembly"/>
    <property type="evidence" value="ECO:0007669"/>
    <property type="project" value="TreeGrafter"/>
</dbReference>
<evidence type="ECO:0000256" key="10">
    <source>
        <dbReference type="SAM" id="MobiDB-lite"/>
    </source>
</evidence>
<keyword evidence="6 8" id="KW-0472">Membrane</keyword>
<protein>
    <recommendedName>
        <fullName evidence="8 9">Cell division protein ZipA</fullName>
    </recommendedName>
</protein>
<evidence type="ECO:0000256" key="9">
    <source>
        <dbReference type="RuleBase" id="RU003612"/>
    </source>
</evidence>
<dbReference type="Proteomes" id="UP000243793">
    <property type="component" value="Chromosome"/>
</dbReference>
<proteinExistence type="inferred from homology"/>
<dbReference type="AlphaFoldDB" id="A0A1Y0CYD7"/>
<comment type="function">
    <text evidence="8 9">Essential cell division protein that stabilizes the FtsZ protofilaments by cross-linking them and that serves as a cytoplasmic membrane anchor for the Z ring. Also required for the recruitment to the septal ring of downstream cell division proteins.</text>
</comment>
<dbReference type="RefSeq" id="WP_086963789.1">
    <property type="nucleotide sequence ID" value="NZ_CP021376.1"/>
</dbReference>
<sequence length="361" mass="39380">MQDLRIILIILGAVAIAALLIHGLWTSQKGRQKPMREKPLSKVAPTPLDKTDETTDGFDSDGIGRVRVAGHHQAESLSRNQELEDDWQISPHFYAVEDDEQHEPHLGLPPTLSSSVFAEDDLASAPFQEEQALADVANTPAASQPEKAAESDSPVLAQPESEAELRARQYQKGEIDPLFDNHEPAPAELPPSPEPIAEANVQPEAPVSPTPEPVIAKPAPKTWQEVYVINVMAKPEQLLAGTELVRAVTDAGFVFGDMDIFHRYQGSAGQGEPLFSLANMVNPGTFNPNAMSEFTTPGVSIFMQLPPPGMAKNHFNMMIQAADNIAEDLDALLVDNQRQALALEYLVRCRGQLSDYDSQAQ</sequence>
<dbReference type="GO" id="GO:0032153">
    <property type="term" value="C:cell division site"/>
    <property type="evidence" value="ECO:0007669"/>
    <property type="project" value="UniProtKB-UniRule"/>
</dbReference>
<keyword evidence="5 8" id="KW-1133">Transmembrane helix</keyword>
<dbReference type="InterPro" id="IPR007449">
    <property type="entry name" value="ZipA_FtsZ-bd_C"/>
</dbReference>
<evidence type="ECO:0000313" key="13">
    <source>
        <dbReference type="Proteomes" id="UP000243793"/>
    </source>
</evidence>
<keyword evidence="3 8" id="KW-0132">Cell division</keyword>
<dbReference type="KEGG" id="ocm:CBP12_06935"/>
<keyword evidence="13" id="KW-1185">Reference proteome</keyword>
<evidence type="ECO:0000313" key="12">
    <source>
        <dbReference type="EMBL" id="ART79917.1"/>
    </source>
</evidence>
<feature type="region of interest" description="Disordered" evidence="10">
    <location>
        <begin position="31"/>
        <end position="62"/>
    </location>
</feature>
<dbReference type="HAMAP" id="MF_00509">
    <property type="entry name" value="ZipA"/>
    <property type="match status" value="1"/>
</dbReference>
<keyword evidence="2 8" id="KW-0997">Cell inner membrane</keyword>
<evidence type="ECO:0000256" key="6">
    <source>
        <dbReference type="ARBA" id="ARBA00023136"/>
    </source>
</evidence>
<dbReference type="GO" id="GO:0005886">
    <property type="term" value="C:plasma membrane"/>
    <property type="evidence" value="ECO:0007669"/>
    <property type="project" value="UniProtKB-SubCell"/>
</dbReference>
<comment type="subcellular location">
    <subcellularLocation>
        <location evidence="8">Cell inner membrane</location>
        <topology evidence="8">Single-pass type I membrane protein</topology>
    </subcellularLocation>
    <text evidence="8">Localizes to the Z ring in an FtsZ-dependent manner.</text>
</comment>
<name>A0A1Y0CYD7_9GAMM</name>
<evidence type="ECO:0000256" key="2">
    <source>
        <dbReference type="ARBA" id="ARBA00022519"/>
    </source>
</evidence>
<keyword evidence="1 8" id="KW-1003">Cell membrane</keyword>
<dbReference type="InterPro" id="IPR011919">
    <property type="entry name" value="Cell_div_ZipA"/>
</dbReference>
<accession>A0A1Y0CYD7</accession>
<evidence type="ECO:0000256" key="8">
    <source>
        <dbReference type="HAMAP-Rule" id="MF_00509"/>
    </source>
</evidence>
<reference evidence="13" key="1">
    <citation type="submission" date="2017-05" db="EMBL/GenBank/DDBJ databases">
        <authorList>
            <person name="Sung H."/>
        </authorList>
    </citation>
    <scope>NUCLEOTIDE SEQUENCE [LARGE SCALE GENOMIC DNA]</scope>
    <source>
        <strain evidence="13">AMac2203</strain>
    </source>
</reference>
<organism evidence="12 13">
    <name type="scientific">Oceanisphaera avium</name>
    <dbReference type="NCBI Taxonomy" id="1903694"/>
    <lineage>
        <taxon>Bacteria</taxon>
        <taxon>Pseudomonadati</taxon>
        <taxon>Pseudomonadota</taxon>
        <taxon>Gammaproteobacteria</taxon>
        <taxon>Aeromonadales</taxon>
        <taxon>Aeromonadaceae</taxon>
        <taxon>Oceanisphaera</taxon>
    </lineage>
</organism>
<feature type="region of interest" description="Disordered" evidence="10">
    <location>
        <begin position="137"/>
        <end position="164"/>
    </location>
</feature>
<evidence type="ECO:0000256" key="7">
    <source>
        <dbReference type="ARBA" id="ARBA00023306"/>
    </source>
</evidence>
<evidence type="ECO:0000256" key="3">
    <source>
        <dbReference type="ARBA" id="ARBA00022618"/>
    </source>
</evidence>
<dbReference type="SMART" id="SM00771">
    <property type="entry name" value="ZipA_C"/>
    <property type="match status" value="1"/>
</dbReference>
<dbReference type="Pfam" id="PF04354">
    <property type="entry name" value="ZipA_C"/>
    <property type="match status" value="1"/>
</dbReference>
<feature type="transmembrane region" description="Helical" evidence="8">
    <location>
        <begin position="6"/>
        <end position="26"/>
    </location>
</feature>
<dbReference type="Gene3D" id="3.30.1400.10">
    <property type="entry name" value="ZipA, C-terminal FtsZ-binding domain"/>
    <property type="match status" value="1"/>
</dbReference>
<dbReference type="EMBL" id="CP021376">
    <property type="protein sequence ID" value="ART79917.1"/>
    <property type="molecule type" value="Genomic_DNA"/>
</dbReference>
<feature type="domain" description="ZipA C-terminal FtsZ-binding" evidence="11">
    <location>
        <begin position="223"/>
        <end position="353"/>
    </location>
</feature>
<feature type="compositionally biased region" description="Basic and acidic residues" evidence="10">
    <location>
        <begin position="176"/>
        <end position="185"/>
    </location>
</feature>
<comment type="subunit">
    <text evidence="8">Interacts with FtsZ via their C-terminal domains.</text>
</comment>
<dbReference type="SUPFAM" id="SSF64383">
    <property type="entry name" value="Cell-division protein ZipA, C-terminal domain"/>
    <property type="match status" value="1"/>
</dbReference>